<accession>A0A1L9T3A0</accession>
<feature type="compositionally biased region" description="Polar residues" evidence="1">
    <location>
        <begin position="10"/>
        <end position="21"/>
    </location>
</feature>
<feature type="compositionally biased region" description="Polar residues" evidence="1">
    <location>
        <begin position="90"/>
        <end position="104"/>
    </location>
</feature>
<dbReference type="OrthoDB" id="4586300at2759"/>
<feature type="compositionally biased region" description="Low complexity" evidence="1">
    <location>
        <begin position="105"/>
        <end position="119"/>
    </location>
</feature>
<proteinExistence type="predicted"/>
<dbReference type="AlphaFoldDB" id="A0A1L9T3A0"/>
<reference evidence="3" key="1">
    <citation type="journal article" date="2017" name="Genome Biol.">
        <title>Comparative genomics reveals high biological diversity and specific adaptations in the industrially and medically important fungal genus Aspergillus.</title>
        <authorList>
            <person name="de Vries R.P."/>
            <person name="Riley R."/>
            <person name="Wiebenga A."/>
            <person name="Aguilar-Osorio G."/>
            <person name="Amillis S."/>
            <person name="Uchima C.A."/>
            <person name="Anderluh G."/>
            <person name="Asadollahi M."/>
            <person name="Askin M."/>
            <person name="Barry K."/>
            <person name="Battaglia E."/>
            <person name="Bayram O."/>
            <person name="Benocci T."/>
            <person name="Braus-Stromeyer S.A."/>
            <person name="Caldana C."/>
            <person name="Canovas D."/>
            <person name="Cerqueira G.C."/>
            <person name="Chen F."/>
            <person name="Chen W."/>
            <person name="Choi C."/>
            <person name="Clum A."/>
            <person name="Dos Santos R.A."/>
            <person name="Damasio A.R."/>
            <person name="Diallinas G."/>
            <person name="Emri T."/>
            <person name="Fekete E."/>
            <person name="Flipphi M."/>
            <person name="Freyberg S."/>
            <person name="Gallo A."/>
            <person name="Gournas C."/>
            <person name="Habgood R."/>
            <person name="Hainaut M."/>
            <person name="Harispe M.L."/>
            <person name="Henrissat B."/>
            <person name="Hilden K.S."/>
            <person name="Hope R."/>
            <person name="Hossain A."/>
            <person name="Karabika E."/>
            <person name="Karaffa L."/>
            <person name="Karanyi Z."/>
            <person name="Krasevec N."/>
            <person name="Kuo A."/>
            <person name="Kusch H."/>
            <person name="LaButti K."/>
            <person name="Lagendijk E.L."/>
            <person name="Lapidus A."/>
            <person name="Levasseur A."/>
            <person name="Lindquist E."/>
            <person name="Lipzen A."/>
            <person name="Logrieco A.F."/>
            <person name="MacCabe A."/>
            <person name="Maekelae M.R."/>
            <person name="Malavazi I."/>
            <person name="Melin P."/>
            <person name="Meyer V."/>
            <person name="Mielnichuk N."/>
            <person name="Miskei M."/>
            <person name="Molnar A.P."/>
            <person name="Mule G."/>
            <person name="Ngan C.Y."/>
            <person name="Orejas M."/>
            <person name="Orosz E."/>
            <person name="Ouedraogo J.P."/>
            <person name="Overkamp K.M."/>
            <person name="Park H.-S."/>
            <person name="Perrone G."/>
            <person name="Piumi F."/>
            <person name="Punt P.J."/>
            <person name="Ram A.F."/>
            <person name="Ramon A."/>
            <person name="Rauscher S."/>
            <person name="Record E."/>
            <person name="Riano-Pachon D.M."/>
            <person name="Robert V."/>
            <person name="Roehrig J."/>
            <person name="Ruller R."/>
            <person name="Salamov A."/>
            <person name="Salih N.S."/>
            <person name="Samson R.A."/>
            <person name="Sandor E."/>
            <person name="Sanguinetti M."/>
            <person name="Schuetze T."/>
            <person name="Sepcic K."/>
            <person name="Shelest E."/>
            <person name="Sherlock G."/>
            <person name="Sophianopoulou V."/>
            <person name="Squina F.M."/>
            <person name="Sun H."/>
            <person name="Susca A."/>
            <person name="Todd R.B."/>
            <person name="Tsang A."/>
            <person name="Unkles S.E."/>
            <person name="van de Wiele N."/>
            <person name="van Rossen-Uffink D."/>
            <person name="Oliveira J.V."/>
            <person name="Vesth T.C."/>
            <person name="Visser J."/>
            <person name="Yu J.-H."/>
            <person name="Zhou M."/>
            <person name="Andersen M.R."/>
            <person name="Archer D.B."/>
            <person name="Baker S.E."/>
            <person name="Benoit I."/>
            <person name="Brakhage A.A."/>
            <person name="Braus G.H."/>
            <person name="Fischer R."/>
            <person name="Frisvad J.C."/>
            <person name="Goldman G.H."/>
            <person name="Houbraken J."/>
            <person name="Oakley B."/>
            <person name="Pocsi I."/>
            <person name="Scazzocchio C."/>
            <person name="Seiboth B."/>
            <person name="vanKuyk P.A."/>
            <person name="Wortman J."/>
            <person name="Dyer P.S."/>
            <person name="Grigoriev I.V."/>
        </authorList>
    </citation>
    <scope>NUCLEOTIDE SEQUENCE [LARGE SCALE GENOMIC DNA]</scope>
    <source>
        <strain evidence="3">CBS 593.65</strain>
    </source>
</reference>
<feature type="region of interest" description="Disordered" evidence="1">
    <location>
        <begin position="273"/>
        <end position="293"/>
    </location>
</feature>
<feature type="compositionally biased region" description="Basic and acidic residues" evidence="1">
    <location>
        <begin position="276"/>
        <end position="293"/>
    </location>
</feature>
<dbReference type="Proteomes" id="UP000184356">
    <property type="component" value="Unassembled WGS sequence"/>
</dbReference>
<evidence type="ECO:0000313" key="2">
    <source>
        <dbReference type="EMBL" id="OJJ53897.1"/>
    </source>
</evidence>
<organism evidence="2 3">
    <name type="scientific">Aspergillus sydowii CBS 593.65</name>
    <dbReference type="NCBI Taxonomy" id="1036612"/>
    <lineage>
        <taxon>Eukaryota</taxon>
        <taxon>Fungi</taxon>
        <taxon>Dikarya</taxon>
        <taxon>Ascomycota</taxon>
        <taxon>Pezizomycotina</taxon>
        <taxon>Eurotiomycetes</taxon>
        <taxon>Eurotiomycetidae</taxon>
        <taxon>Eurotiales</taxon>
        <taxon>Aspergillaceae</taxon>
        <taxon>Aspergillus</taxon>
        <taxon>Aspergillus subgen. Nidulantes</taxon>
    </lineage>
</organism>
<keyword evidence="3" id="KW-1185">Reference proteome</keyword>
<protein>
    <submittedName>
        <fullName evidence="2">Uncharacterized protein</fullName>
    </submittedName>
</protein>
<evidence type="ECO:0000256" key="1">
    <source>
        <dbReference type="SAM" id="MobiDB-lite"/>
    </source>
</evidence>
<sequence length="462" mass="52275">MAGEEDSNKKQSASSPESSRQWPDDDNPFVAFRRFADEQISSMLQSVMGIPSSSTPPRSERWSIFTEDQNYRDAQRQNSNDANNGDAPSGSGNQGSPSTQNNAKSNNISPDSSSRSERSNLGNSFDMDMFFNSFFDRFLLDFFHPSHQTFFSPLVSSDSAYWPVNYLMFSPYSPLHLERQARYRSHREQGVFSSLISSMGPSSDPDPEEPRWREAFEDLLRLENGMPMLDREPGAVAKQESGKEWIHSLVKRGSLGNHWKFVSGSDKHPWSSITLERSEDTKEEARSLKETERTDWVAEDTNAKQLTELDLYDRFLADIDAREKEFFGDFHHSPLLRLLIDDRLGARNGVLSAERESNDDTESWLELVSGGNKHSAHELTDAARPPTTAEEKSPAENYVLSTQVSTDRVRLPDGSIQTKTVKTKRFADGREETNESTEVVSPPQQDQGSSSGEKKNGWFWKD</sequence>
<evidence type="ECO:0000313" key="3">
    <source>
        <dbReference type="Proteomes" id="UP000184356"/>
    </source>
</evidence>
<feature type="region of interest" description="Disordered" evidence="1">
    <location>
        <begin position="352"/>
        <end position="462"/>
    </location>
</feature>
<feature type="compositionally biased region" description="Polar residues" evidence="1">
    <location>
        <begin position="46"/>
        <end position="57"/>
    </location>
</feature>
<feature type="compositionally biased region" description="Low complexity" evidence="1">
    <location>
        <begin position="441"/>
        <end position="451"/>
    </location>
</feature>
<name>A0A1L9T3A0_9EURO</name>
<dbReference type="EMBL" id="KV878596">
    <property type="protein sequence ID" value="OJJ53897.1"/>
    <property type="molecule type" value="Genomic_DNA"/>
</dbReference>
<dbReference type="STRING" id="1036612.A0A1L9T3A0"/>
<dbReference type="VEuPathDB" id="FungiDB:ASPSYDRAFT_161584"/>
<dbReference type="RefSeq" id="XP_040697703.1">
    <property type="nucleotide sequence ID" value="XM_040843003.1"/>
</dbReference>
<feature type="region of interest" description="Disordered" evidence="1">
    <location>
        <begin position="1"/>
        <end position="34"/>
    </location>
</feature>
<feature type="compositionally biased region" description="Basic and acidic residues" evidence="1">
    <location>
        <begin position="452"/>
        <end position="462"/>
    </location>
</feature>
<dbReference type="GeneID" id="63759076"/>
<gene>
    <name evidence="2" type="ORF">ASPSYDRAFT_161584</name>
</gene>
<feature type="region of interest" description="Disordered" evidence="1">
    <location>
        <begin position="46"/>
        <end position="119"/>
    </location>
</feature>